<dbReference type="AlphaFoldDB" id="A0AAX4H5U9"/>
<evidence type="ECO:0000313" key="3">
    <source>
        <dbReference type="EMBL" id="WPK23601.1"/>
    </source>
</evidence>
<dbReference type="InterPro" id="IPR036864">
    <property type="entry name" value="Zn2-C6_fun-type_DNA-bd_sf"/>
</dbReference>
<dbReference type="PANTHER" id="PTHR47657:SF7">
    <property type="entry name" value="STEROL REGULATORY ELEMENT-BINDING PROTEIN ECM22"/>
    <property type="match status" value="1"/>
</dbReference>
<dbReference type="GeneID" id="88171910"/>
<evidence type="ECO:0000259" key="2">
    <source>
        <dbReference type="PROSITE" id="PS50048"/>
    </source>
</evidence>
<dbReference type="RefSeq" id="XP_062875987.1">
    <property type="nucleotide sequence ID" value="XM_063019917.1"/>
</dbReference>
<dbReference type="GO" id="GO:0008270">
    <property type="term" value="F:zinc ion binding"/>
    <property type="evidence" value="ECO:0007669"/>
    <property type="project" value="InterPro"/>
</dbReference>
<dbReference type="KEGG" id="asau:88171910"/>
<feature type="compositionally biased region" description="Basic residues" evidence="1">
    <location>
        <begin position="74"/>
        <end position="86"/>
    </location>
</feature>
<accession>A0AAX4H5U9</accession>
<dbReference type="InterPro" id="IPR052400">
    <property type="entry name" value="Zn2-C6_fungal_TF"/>
</dbReference>
<feature type="compositionally biased region" description="Polar residues" evidence="1">
    <location>
        <begin position="1"/>
        <end position="52"/>
    </location>
</feature>
<feature type="compositionally biased region" description="Basic and acidic residues" evidence="1">
    <location>
        <begin position="58"/>
        <end position="73"/>
    </location>
</feature>
<sequence length="524" mass="55579">MHDSGSATSETLVSPSTRSPGTASASTPAVKQEPSDVSVSGSSPKQNKSEATLPSEPNEAKSSEKGASADENGRKRKNFRRKHRNSHLGCGTCKKRRIKCDEMLPQCFNCVKGKLHCAYLNLDAPARNALRMAQFNQNLRGDASEEATASYYKEFHNDLQQPAAAAPIHSIPHVAMQQQVSPVGSVLNGAASVPIQVPVGQPQEYYSAGYIPYQIVPQMVNGASPTAAAPSGSIVPSVYHPMVQIQQQLSSSGKPTMVYSQVPLQVVPAGQIPHVVYQPQDPQLAIHGPPGPRKSSLVHIAPSGSSMEGLPVMVLNNHPDSIYESSPNMQSSGIPMGVAPISAAQHIAAPAVAQVPRSYPPGVSMMSLGMAPSPIIHQVPQPGPYQPVGTLQQLSPVPQIAATPQLTQLHQIPQSAQMIPHHASVAAAAGSPTAKPVISPSGVLYTSPLPLAETLIGRSSHGSMAALRRDLNPVKVKSEFVKSEFSNDFEKRAQAGSNERKYSTESPLSLNETEKIPSIKMLLS</sequence>
<name>A0AAX4H5U9_9ASCO</name>
<dbReference type="GO" id="GO:0000981">
    <property type="term" value="F:DNA-binding transcription factor activity, RNA polymerase II-specific"/>
    <property type="evidence" value="ECO:0007669"/>
    <property type="project" value="InterPro"/>
</dbReference>
<dbReference type="PANTHER" id="PTHR47657">
    <property type="entry name" value="STEROL REGULATORY ELEMENT-BINDING PROTEIN ECM22"/>
    <property type="match status" value="1"/>
</dbReference>
<reference evidence="3 4" key="1">
    <citation type="submission" date="2023-10" db="EMBL/GenBank/DDBJ databases">
        <title>Draft Genome Sequence of Candida saopaulonensis from a very Premature Infant with Sepsis.</title>
        <authorList>
            <person name="Ning Y."/>
            <person name="Dai R."/>
            <person name="Xiao M."/>
            <person name="Xu Y."/>
            <person name="Yan Q."/>
            <person name="Zhang L."/>
        </authorList>
    </citation>
    <scope>NUCLEOTIDE SEQUENCE [LARGE SCALE GENOMIC DNA]</scope>
    <source>
        <strain evidence="3 4">19XY460</strain>
    </source>
</reference>
<organism evidence="3 4">
    <name type="scientific">Australozyma saopauloensis</name>
    <dbReference type="NCBI Taxonomy" id="291208"/>
    <lineage>
        <taxon>Eukaryota</taxon>
        <taxon>Fungi</taxon>
        <taxon>Dikarya</taxon>
        <taxon>Ascomycota</taxon>
        <taxon>Saccharomycotina</taxon>
        <taxon>Pichiomycetes</taxon>
        <taxon>Metschnikowiaceae</taxon>
        <taxon>Australozyma</taxon>
    </lineage>
</organism>
<dbReference type="InterPro" id="IPR001138">
    <property type="entry name" value="Zn2Cys6_DnaBD"/>
</dbReference>
<dbReference type="Proteomes" id="UP001338582">
    <property type="component" value="Chromosome 1"/>
</dbReference>
<dbReference type="EMBL" id="CP138894">
    <property type="protein sequence ID" value="WPK23601.1"/>
    <property type="molecule type" value="Genomic_DNA"/>
</dbReference>
<gene>
    <name evidence="3" type="ORF">PUMCH_000842</name>
</gene>
<protein>
    <recommendedName>
        <fullName evidence="2">Zn(2)-C6 fungal-type domain-containing protein</fullName>
    </recommendedName>
</protein>
<feature type="region of interest" description="Disordered" evidence="1">
    <location>
        <begin position="1"/>
        <end position="88"/>
    </location>
</feature>
<evidence type="ECO:0000256" key="1">
    <source>
        <dbReference type="SAM" id="MobiDB-lite"/>
    </source>
</evidence>
<dbReference type="CDD" id="cd00067">
    <property type="entry name" value="GAL4"/>
    <property type="match status" value="1"/>
</dbReference>
<dbReference type="PROSITE" id="PS50048">
    <property type="entry name" value="ZN2_CY6_FUNGAL_2"/>
    <property type="match status" value="1"/>
</dbReference>
<dbReference type="Gene3D" id="4.10.240.10">
    <property type="entry name" value="Zn(2)-C6 fungal-type DNA-binding domain"/>
    <property type="match status" value="1"/>
</dbReference>
<proteinExistence type="predicted"/>
<dbReference type="PROSITE" id="PS00463">
    <property type="entry name" value="ZN2_CY6_FUNGAL_1"/>
    <property type="match status" value="1"/>
</dbReference>
<dbReference type="SUPFAM" id="SSF57701">
    <property type="entry name" value="Zn2/Cys6 DNA-binding domain"/>
    <property type="match status" value="1"/>
</dbReference>
<dbReference type="Pfam" id="PF00172">
    <property type="entry name" value="Zn_clus"/>
    <property type="match status" value="1"/>
</dbReference>
<feature type="domain" description="Zn(2)-C6 fungal-type" evidence="2">
    <location>
        <begin position="89"/>
        <end position="119"/>
    </location>
</feature>
<dbReference type="SMART" id="SM00066">
    <property type="entry name" value="GAL4"/>
    <property type="match status" value="1"/>
</dbReference>
<evidence type="ECO:0000313" key="4">
    <source>
        <dbReference type="Proteomes" id="UP001338582"/>
    </source>
</evidence>
<keyword evidence="4" id="KW-1185">Reference proteome</keyword>